<reference evidence="3 5" key="2">
    <citation type="submission" date="2019-08" db="EMBL/GenBank/DDBJ databases">
        <authorList>
            <person name="Peeters C."/>
        </authorList>
    </citation>
    <scope>NUCLEOTIDE SEQUENCE [LARGE SCALE GENOMIC DNA]</scope>
    <source>
        <strain evidence="3 5">LMG 18089</strain>
    </source>
</reference>
<dbReference type="AlphaFoldDB" id="A0A0B5FKB6"/>
<evidence type="ECO:0000259" key="1">
    <source>
        <dbReference type="PROSITE" id="PS51819"/>
    </source>
</evidence>
<dbReference type="EMBL" id="RWHX01000087">
    <property type="protein sequence ID" value="RSK74670.1"/>
    <property type="molecule type" value="Genomic_DNA"/>
</dbReference>
<dbReference type="Proteomes" id="UP000270216">
    <property type="component" value="Unassembled WGS sequence"/>
</dbReference>
<dbReference type="InterPro" id="IPR029068">
    <property type="entry name" value="Glyas_Bleomycin-R_OHBP_Dase"/>
</dbReference>
<organism evidence="3 5">
    <name type="scientific">Pandoraea apista</name>
    <dbReference type="NCBI Taxonomy" id="93218"/>
    <lineage>
        <taxon>Bacteria</taxon>
        <taxon>Pseudomonadati</taxon>
        <taxon>Pseudomonadota</taxon>
        <taxon>Betaproteobacteria</taxon>
        <taxon>Burkholderiales</taxon>
        <taxon>Burkholderiaceae</taxon>
        <taxon>Pandoraea</taxon>
    </lineage>
</organism>
<dbReference type="InterPro" id="IPR037523">
    <property type="entry name" value="VOC_core"/>
</dbReference>
<proteinExistence type="predicted"/>
<dbReference type="Pfam" id="PF00903">
    <property type="entry name" value="Glyoxalase"/>
    <property type="match status" value="1"/>
</dbReference>
<evidence type="ECO:0000313" key="3">
    <source>
        <dbReference type="EMBL" id="VVG73786.1"/>
    </source>
</evidence>
<evidence type="ECO:0000313" key="5">
    <source>
        <dbReference type="Proteomes" id="UP000364291"/>
    </source>
</evidence>
<dbReference type="SUPFAM" id="SSF54593">
    <property type="entry name" value="Glyoxalase/Bleomycin resistance protein/Dihydroxybiphenyl dioxygenase"/>
    <property type="match status" value="1"/>
</dbReference>
<dbReference type="CDD" id="cd06587">
    <property type="entry name" value="VOC"/>
    <property type="match status" value="1"/>
</dbReference>
<evidence type="ECO:0000313" key="2">
    <source>
        <dbReference type="EMBL" id="RSK74670.1"/>
    </source>
</evidence>
<feature type="domain" description="VOC" evidence="1">
    <location>
        <begin position="3"/>
        <end position="126"/>
    </location>
</feature>
<dbReference type="Gene3D" id="3.10.180.10">
    <property type="entry name" value="2,3-Dihydroxybiphenyl 1,2-Dioxygenase, domain 1"/>
    <property type="match status" value="1"/>
</dbReference>
<keyword evidence="4" id="KW-1185">Reference proteome</keyword>
<dbReference type="KEGG" id="papi:SG18_24305"/>
<dbReference type="PROSITE" id="PS51819">
    <property type="entry name" value="VOC"/>
    <property type="match status" value="1"/>
</dbReference>
<name>A0A0B5FKB6_9BURK</name>
<dbReference type="OrthoDB" id="4725692at2"/>
<dbReference type="EMBL" id="CABPSX010000013">
    <property type="protein sequence ID" value="VVG73786.1"/>
    <property type="molecule type" value="Genomic_DNA"/>
</dbReference>
<accession>A0A0B5FKB6</accession>
<gene>
    <name evidence="2" type="ORF">EJE83_25100</name>
    <name evidence="3" type="ORF">PAP18089_04795</name>
</gene>
<dbReference type="GeneID" id="47015724"/>
<reference evidence="2 4" key="1">
    <citation type="submission" date="2018-12" db="EMBL/GenBank/DDBJ databases">
        <title>Whole genome sequence of a Pandoraea apista isolate from a patient with cystic fibrosis.</title>
        <authorList>
            <person name="Kenna D.T."/>
            <person name="Turton J.F."/>
        </authorList>
    </citation>
    <scope>NUCLEOTIDE SEQUENCE [LARGE SCALE GENOMIC DNA]</scope>
    <source>
        <strain evidence="2 4">Pa13324</strain>
    </source>
</reference>
<dbReference type="InterPro" id="IPR004360">
    <property type="entry name" value="Glyas_Fos-R_dOase_dom"/>
</dbReference>
<sequence>MAKLRHIALAVPNPAETAKFYCETFGMTIAGQTDSPLASGVYLTDGTVCLALLNYKNDESAGLDKGKDFVGFHHIGFWCDDLDAQSDAITQNGGEFFMDLPIDKTSLYYEKKFRDPLGNVFDISHNGWVGARK</sequence>
<dbReference type="Proteomes" id="UP000364291">
    <property type="component" value="Unassembled WGS sequence"/>
</dbReference>
<dbReference type="STRING" id="93218.XM39_24485"/>
<dbReference type="RefSeq" id="WP_042116895.1">
    <property type="nucleotide sequence ID" value="NZ_CABPSX010000013.1"/>
</dbReference>
<evidence type="ECO:0000313" key="4">
    <source>
        <dbReference type="Proteomes" id="UP000270216"/>
    </source>
</evidence>
<protein>
    <submittedName>
        <fullName evidence="3">VOC family protein</fullName>
    </submittedName>
</protein>